<keyword evidence="5" id="KW-0560">Oxidoreductase</keyword>
<evidence type="ECO:0000256" key="4">
    <source>
        <dbReference type="ARBA" id="ARBA00022857"/>
    </source>
</evidence>
<dbReference type="Proteomes" id="UP000279259">
    <property type="component" value="Unassembled WGS sequence"/>
</dbReference>
<dbReference type="GO" id="GO:0050661">
    <property type="term" value="F:NADP binding"/>
    <property type="evidence" value="ECO:0007669"/>
    <property type="project" value="InterPro"/>
</dbReference>
<keyword evidence="7" id="KW-1133">Transmembrane helix</keyword>
<dbReference type="PRINTS" id="PR00368">
    <property type="entry name" value="FADPNR"/>
</dbReference>
<dbReference type="InterPro" id="IPR020946">
    <property type="entry name" value="Flavin_mOase-like"/>
</dbReference>
<dbReference type="EMBL" id="RSCD01000019">
    <property type="protein sequence ID" value="RSH85719.1"/>
    <property type="molecule type" value="Genomic_DNA"/>
</dbReference>
<organism evidence="8 9">
    <name type="scientific">Saitozyma podzolica</name>
    <dbReference type="NCBI Taxonomy" id="1890683"/>
    <lineage>
        <taxon>Eukaryota</taxon>
        <taxon>Fungi</taxon>
        <taxon>Dikarya</taxon>
        <taxon>Basidiomycota</taxon>
        <taxon>Agaricomycotina</taxon>
        <taxon>Tremellomycetes</taxon>
        <taxon>Tremellales</taxon>
        <taxon>Trimorphomycetaceae</taxon>
        <taxon>Saitozyma</taxon>
    </lineage>
</organism>
<comment type="similarity">
    <text evidence="1">Belongs to the FMO family.</text>
</comment>
<protein>
    <recommendedName>
        <fullName evidence="10">Dimethylaniline monooxygenase</fullName>
    </recommendedName>
</protein>
<dbReference type="AlphaFoldDB" id="A0A427Y3Q9"/>
<evidence type="ECO:0000256" key="3">
    <source>
        <dbReference type="ARBA" id="ARBA00022827"/>
    </source>
</evidence>
<dbReference type="PANTHER" id="PTHR23023">
    <property type="entry name" value="DIMETHYLANILINE MONOOXYGENASE"/>
    <property type="match status" value="1"/>
</dbReference>
<name>A0A427Y3Q9_9TREE</name>
<dbReference type="GO" id="GO:0050660">
    <property type="term" value="F:flavin adenine dinucleotide binding"/>
    <property type="evidence" value="ECO:0007669"/>
    <property type="project" value="InterPro"/>
</dbReference>
<feature type="transmembrane region" description="Helical" evidence="7">
    <location>
        <begin position="586"/>
        <end position="606"/>
    </location>
</feature>
<sequence length="630" mass="70480">MTIPNPIHHPHPDGPTQISQSSTALPARASTLIIGGGPSGLVSLKYAREYGPAWAEGEGPVLVEMEGDVGGTFRWRDYDNAELVSSKQLTCFSDFRPDHPSLPNFVEYLRSYASAFSLWPHIHLRLKVVSLSKIPPERVVDGYRHHAVLRRVLDDGSLAEGQDDIHLTCQRVVITTGLHVLPNIPVIPGLNDGTETIKSPAWIHSSEYKSRDQLRDKEVLVLGAGETGMDVAYESVLAPARKVWMGVRSGFLSFPKVLNNFRVLGSTFEGALPIDGLITNLFETAYVHPWVSASHLRWFVSDFVIRRVLWVLTGTQAGCNQWAGELPPERQGRAYVFLNKSAKAMQFINRPYASLSPLHRLFAHYQDPPLPEGVDDPTIHVVPFPSKFDHTGKAIFSPPPAHRSKEKAWKETCRPDLVVLCTGYRQEFGWLGQGYPRGPDECNVRGVCSDKDLSVAFIGFLRPGVGAIPPMAEMQIQLFLLLTTRSIPLPTTPENYHLLHAKGSRIQYGVDYSTYQATLARDMGAAPGLRELWWEYGWFVVMVYCFGAAFPTFYRLVGPYKSDKAAGIVRTELWDTIKRRGVVGNIFMGVIPMVFYAWVNCMAYLLEGAWILTRPLMGYQISDKVKMRVD</sequence>
<dbReference type="PIRSF" id="PIRSF000332">
    <property type="entry name" value="FMO"/>
    <property type="match status" value="1"/>
</dbReference>
<evidence type="ECO:0000256" key="1">
    <source>
        <dbReference type="ARBA" id="ARBA00009183"/>
    </source>
</evidence>
<feature type="region of interest" description="Disordered" evidence="6">
    <location>
        <begin position="1"/>
        <end position="22"/>
    </location>
</feature>
<feature type="transmembrane region" description="Helical" evidence="7">
    <location>
        <begin position="536"/>
        <end position="554"/>
    </location>
</feature>
<keyword evidence="7" id="KW-0812">Transmembrane</keyword>
<accession>A0A427Y3Q9</accession>
<dbReference type="STRING" id="1890683.A0A427Y3Q9"/>
<dbReference type="SUPFAM" id="SSF51905">
    <property type="entry name" value="FAD/NAD(P)-binding domain"/>
    <property type="match status" value="1"/>
</dbReference>
<evidence type="ECO:0000256" key="5">
    <source>
        <dbReference type="ARBA" id="ARBA00023002"/>
    </source>
</evidence>
<dbReference type="Pfam" id="PF00743">
    <property type="entry name" value="FMO-like"/>
    <property type="match status" value="1"/>
</dbReference>
<reference evidence="8 9" key="1">
    <citation type="submission" date="2018-11" db="EMBL/GenBank/DDBJ databases">
        <title>Genome sequence of Saitozyma podzolica DSM 27192.</title>
        <authorList>
            <person name="Aliyu H."/>
            <person name="Gorte O."/>
            <person name="Ochsenreither K."/>
        </authorList>
    </citation>
    <scope>NUCLEOTIDE SEQUENCE [LARGE SCALE GENOMIC DNA]</scope>
    <source>
        <strain evidence="8 9">DSM 27192</strain>
    </source>
</reference>
<evidence type="ECO:0000313" key="8">
    <source>
        <dbReference type="EMBL" id="RSH85719.1"/>
    </source>
</evidence>
<dbReference type="OrthoDB" id="74360at2759"/>
<comment type="caution">
    <text evidence="8">The sequence shown here is derived from an EMBL/GenBank/DDBJ whole genome shotgun (WGS) entry which is preliminary data.</text>
</comment>
<dbReference type="InterPro" id="IPR036188">
    <property type="entry name" value="FAD/NAD-bd_sf"/>
</dbReference>
<dbReference type="InterPro" id="IPR050346">
    <property type="entry name" value="FMO-like"/>
</dbReference>
<keyword evidence="2" id="KW-0285">Flavoprotein</keyword>
<gene>
    <name evidence="8" type="ORF">EHS25_003860</name>
</gene>
<keyword evidence="7" id="KW-0472">Membrane</keyword>
<evidence type="ECO:0000256" key="2">
    <source>
        <dbReference type="ARBA" id="ARBA00022630"/>
    </source>
</evidence>
<proteinExistence type="inferred from homology"/>
<evidence type="ECO:0000313" key="9">
    <source>
        <dbReference type="Proteomes" id="UP000279259"/>
    </source>
</evidence>
<evidence type="ECO:0008006" key="10">
    <source>
        <dbReference type="Google" id="ProtNLM"/>
    </source>
</evidence>
<dbReference type="GO" id="GO:0004499">
    <property type="term" value="F:N,N-dimethylaniline monooxygenase activity"/>
    <property type="evidence" value="ECO:0007669"/>
    <property type="project" value="InterPro"/>
</dbReference>
<dbReference type="Gene3D" id="3.50.50.60">
    <property type="entry name" value="FAD/NAD(P)-binding domain"/>
    <property type="match status" value="1"/>
</dbReference>
<dbReference type="InterPro" id="IPR000960">
    <property type="entry name" value="Flavin_mOase"/>
</dbReference>
<keyword evidence="3" id="KW-0274">FAD</keyword>
<evidence type="ECO:0000256" key="7">
    <source>
        <dbReference type="SAM" id="Phobius"/>
    </source>
</evidence>
<keyword evidence="9" id="KW-1185">Reference proteome</keyword>
<keyword evidence="4" id="KW-0521">NADP</keyword>
<evidence type="ECO:0000256" key="6">
    <source>
        <dbReference type="SAM" id="MobiDB-lite"/>
    </source>
</evidence>